<accession>A0A0P1G3Z2</accession>
<evidence type="ECO:0000313" key="1">
    <source>
        <dbReference type="EMBL" id="CUH67511.1"/>
    </source>
</evidence>
<gene>
    <name evidence="1" type="ORF">TL5118_02221</name>
    <name evidence="2" type="ORF">TL5120_03736</name>
</gene>
<evidence type="ECO:0000313" key="2">
    <source>
        <dbReference type="EMBL" id="CUH73919.1"/>
    </source>
</evidence>
<protein>
    <recommendedName>
        <fullName evidence="5">Argininosuccinate lyase</fullName>
    </recommendedName>
</protein>
<reference evidence="2 4" key="1">
    <citation type="submission" date="2015-09" db="EMBL/GenBank/DDBJ databases">
        <authorList>
            <consortium name="Swine Surveillance"/>
        </authorList>
    </citation>
    <scope>NUCLEOTIDE SEQUENCE [LARGE SCALE GENOMIC DNA]</scope>
    <source>
        <strain evidence="2 4">5120</strain>
    </source>
</reference>
<dbReference type="RefSeq" id="WP_165590043.1">
    <property type="nucleotide sequence ID" value="NZ_CYSB01000029.1"/>
</dbReference>
<dbReference type="EMBL" id="CYSB01000029">
    <property type="protein sequence ID" value="CUH67511.1"/>
    <property type="molecule type" value="Genomic_DNA"/>
</dbReference>
<evidence type="ECO:0000313" key="4">
    <source>
        <dbReference type="Proteomes" id="UP000051887"/>
    </source>
</evidence>
<dbReference type="PROSITE" id="PS51257">
    <property type="entry name" value="PROKAR_LIPOPROTEIN"/>
    <property type="match status" value="1"/>
</dbReference>
<name>A0A0P1G3Z2_9RHOB</name>
<reference evidence="1 3" key="2">
    <citation type="submission" date="2015-09" db="EMBL/GenBank/DDBJ databases">
        <authorList>
            <person name="Rodrigo-Torres L."/>
            <person name="Arahal D.R."/>
        </authorList>
    </citation>
    <scope>NUCLEOTIDE SEQUENCE [LARGE SCALE GENOMIC DNA]</scope>
    <source>
        <strain evidence="1 3">CECT 5118</strain>
    </source>
</reference>
<dbReference type="EMBL" id="CYSC01000043">
    <property type="protein sequence ID" value="CUH73919.1"/>
    <property type="molecule type" value="Genomic_DNA"/>
</dbReference>
<sequence length="57" mass="5472">MKPLLLTLGLLSLAACGIDGEPVKPTAGASVNIGTNGITTSAGVGVRKGPISIGIGL</sequence>
<dbReference type="Proteomes" id="UP000051887">
    <property type="component" value="Unassembled WGS sequence"/>
</dbReference>
<proteinExistence type="predicted"/>
<evidence type="ECO:0008006" key="5">
    <source>
        <dbReference type="Google" id="ProtNLM"/>
    </source>
</evidence>
<evidence type="ECO:0000313" key="3">
    <source>
        <dbReference type="Proteomes" id="UP000051086"/>
    </source>
</evidence>
<keyword evidence="3" id="KW-1185">Reference proteome</keyword>
<dbReference type="AlphaFoldDB" id="A0A0P1G3Z2"/>
<dbReference type="Proteomes" id="UP000051086">
    <property type="component" value="Unassembled WGS sequence"/>
</dbReference>
<organism evidence="2 4">
    <name type="scientific">Thalassovita autumnalis</name>
    <dbReference type="NCBI Taxonomy" id="2072972"/>
    <lineage>
        <taxon>Bacteria</taxon>
        <taxon>Pseudomonadati</taxon>
        <taxon>Pseudomonadota</taxon>
        <taxon>Alphaproteobacteria</taxon>
        <taxon>Rhodobacterales</taxon>
        <taxon>Roseobacteraceae</taxon>
        <taxon>Thalassovita</taxon>
    </lineage>
</organism>